<proteinExistence type="predicted"/>
<dbReference type="EMBL" id="UYSU01040924">
    <property type="protein sequence ID" value="VDM02680.1"/>
    <property type="molecule type" value="Genomic_DNA"/>
</dbReference>
<dbReference type="Proteomes" id="UP000275846">
    <property type="component" value="Unassembled WGS sequence"/>
</dbReference>
<reference evidence="2 3" key="2">
    <citation type="submission" date="2018-11" db="EMBL/GenBank/DDBJ databases">
        <authorList>
            <consortium name="Pathogen Informatics"/>
        </authorList>
    </citation>
    <scope>NUCLEOTIDE SEQUENCE [LARGE SCALE GENOMIC DNA]</scope>
    <source>
        <strain evidence="2 3">NST_G2</strain>
    </source>
</reference>
<keyword evidence="3" id="KW-1185">Reference proteome</keyword>
<dbReference type="AlphaFoldDB" id="A0A183TIJ6"/>
<evidence type="ECO:0000313" key="2">
    <source>
        <dbReference type="EMBL" id="VDM02680.1"/>
    </source>
</evidence>
<evidence type="ECO:0000256" key="1">
    <source>
        <dbReference type="SAM" id="MobiDB-lite"/>
    </source>
</evidence>
<evidence type="ECO:0000313" key="3">
    <source>
        <dbReference type="Proteomes" id="UP000275846"/>
    </source>
</evidence>
<dbReference type="OrthoDB" id="10056939at2759"/>
<organism evidence="4">
    <name type="scientific">Schistocephalus solidus</name>
    <name type="common">Tapeworm</name>
    <dbReference type="NCBI Taxonomy" id="70667"/>
    <lineage>
        <taxon>Eukaryota</taxon>
        <taxon>Metazoa</taxon>
        <taxon>Spiralia</taxon>
        <taxon>Lophotrochozoa</taxon>
        <taxon>Platyhelminthes</taxon>
        <taxon>Cestoda</taxon>
        <taxon>Eucestoda</taxon>
        <taxon>Diphyllobothriidea</taxon>
        <taxon>Diphyllobothriidae</taxon>
        <taxon>Schistocephalus</taxon>
    </lineage>
</organism>
<accession>A0A183TIJ6</accession>
<dbReference type="WBParaSite" id="SSLN_0001691101-mRNA-1">
    <property type="protein sequence ID" value="SSLN_0001691101-mRNA-1"/>
    <property type="gene ID" value="SSLN_0001691101"/>
</dbReference>
<feature type="compositionally biased region" description="Polar residues" evidence="1">
    <location>
        <begin position="21"/>
        <end position="39"/>
    </location>
</feature>
<evidence type="ECO:0000313" key="4">
    <source>
        <dbReference type="WBParaSite" id="SSLN_0001691101-mRNA-1"/>
    </source>
</evidence>
<protein>
    <submittedName>
        <fullName evidence="4">HOXA10</fullName>
    </submittedName>
</protein>
<gene>
    <name evidence="2" type="ORF">SSLN_LOCUS16294</name>
</gene>
<reference evidence="4" key="1">
    <citation type="submission" date="2016-06" db="UniProtKB">
        <authorList>
            <consortium name="WormBaseParasite"/>
        </authorList>
    </citation>
    <scope>IDENTIFICATION</scope>
</reference>
<feature type="region of interest" description="Disordered" evidence="1">
    <location>
        <begin position="1"/>
        <end position="51"/>
    </location>
</feature>
<feature type="compositionally biased region" description="Gly residues" evidence="1">
    <location>
        <begin position="1"/>
        <end position="18"/>
    </location>
</feature>
<name>A0A183TIJ6_SCHSO</name>
<sequence length="198" mass="20181">MFTPFGGGDGNGCGGGDMQPGHSTGLSGDLSQVCASGSVTPEAPPGHSAEPGAFTCNSHLNSAAYLDPNSYLNELKINGGAGRTFPVGPYFPPRAAVVAAALNAGLDSLNCGGGGGGAGSGKTKRGVLPKRATQVMKQWLFQHLVSILCVGLDVGNPTTTLPPPYHPPTTTLPPPYLPPRAEVPVVHAPACRRREALF</sequence>